<feature type="region of interest" description="Disordered" evidence="1">
    <location>
        <begin position="125"/>
        <end position="146"/>
    </location>
</feature>
<dbReference type="Proteomes" id="UP000593567">
    <property type="component" value="Unassembled WGS sequence"/>
</dbReference>
<protein>
    <submittedName>
        <fullName evidence="3">Uncharacterized protein</fullName>
    </submittedName>
</protein>
<organism evidence="3 4">
    <name type="scientific">Bugula neritina</name>
    <name type="common">Brown bryozoan</name>
    <name type="synonym">Sertularia neritina</name>
    <dbReference type="NCBI Taxonomy" id="10212"/>
    <lineage>
        <taxon>Eukaryota</taxon>
        <taxon>Metazoa</taxon>
        <taxon>Spiralia</taxon>
        <taxon>Lophotrochozoa</taxon>
        <taxon>Bryozoa</taxon>
        <taxon>Gymnolaemata</taxon>
        <taxon>Cheilostomatida</taxon>
        <taxon>Flustrina</taxon>
        <taxon>Buguloidea</taxon>
        <taxon>Bugulidae</taxon>
        <taxon>Bugula</taxon>
    </lineage>
</organism>
<gene>
    <name evidence="3" type="ORF">EB796_007592</name>
</gene>
<reference evidence="3" key="1">
    <citation type="submission" date="2020-06" db="EMBL/GenBank/DDBJ databases">
        <title>Draft genome of Bugula neritina, a colonial animal packing powerful symbionts and potential medicines.</title>
        <authorList>
            <person name="Rayko M."/>
        </authorList>
    </citation>
    <scope>NUCLEOTIDE SEQUENCE [LARGE SCALE GENOMIC DNA]</scope>
    <source>
        <strain evidence="3">Kwan_BN1</strain>
    </source>
</reference>
<evidence type="ECO:0000256" key="1">
    <source>
        <dbReference type="SAM" id="MobiDB-lite"/>
    </source>
</evidence>
<evidence type="ECO:0000313" key="4">
    <source>
        <dbReference type="Proteomes" id="UP000593567"/>
    </source>
</evidence>
<keyword evidence="2" id="KW-1133">Transmembrane helix</keyword>
<accession>A0A7J7K651</accession>
<keyword evidence="2" id="KW-0472">Membrane</keyword>
<evidence type="ECO:0000256" key="2">
    <source>
        <dbReference type="SAM" id="Phobius"/>
    </source>
</evidence>
<name>A0A7J7K651_BUGNE</name>
<dbReference type="EMBL" id="VXIV02001154">
    <property type="protein sequence ID" value="KAF6034099.1"/>
    <property type="molecule type" value="Genomic_DNA"/>
</dbReference>
<feature type="transmembrane region" description="Helical" evidence="2">
    <location>
        <begin position="46"/>
        <end position="65"/>
    </location>
</feature>
<keyword evidence="2" id="KW-0812">Transmembrane</keyword>
<sequence>MGVAMSPPVWEEYLVRSLSVPTVTHVSGKVPSHMYAMGTSSRMLEAAYATGTVAMVSSGLLNLILRRGTDIPQNSLGCLQHHPHLSPGIEDDSIPNCGDDSTIWIQQRGCPDPGIHVEGGSETALVGRKEPSPSSHPRCSRESPTHSKTFYNVKTI</sequence>
<keyword evidence="4" id="KW-1185">Reference proteome</keyword>
<dbReference type="AlphaFoldDB" id="A0A7J7K651"/>
<proteinExistence type="predicted"/>
<comment type="caution">
    <text evidence="3">The sequence shown here is derived from an EMBL/GenBank/DDBJ whole genome shotgun (WGS) entry which is preliminary data.</text>
</comment>
<evidence type="ECO:0000313" key="3">
    <source>
        <dbReference type="EMBL" id="KAF6034099.1"/>
    </source>
</evidence>